<keyword evidence="2" id="KW-1003">Cell membrane</keyword>
<evidence type="ECO:0000256" key="1">
    <source>
        <dbReference type="ARBA" id="ARBA00004651"/>
    </source>
</evidence>
<evidence type="ECO:0000256" key="6">
    <source>
        <dbReference type="SAM" id="Phobius"/>
    </source>
</evidence>
<dbReference type="Pfam" id="PF02653">
    <property type="entry name" value="BPD_transp_2"/>
    <property type="match status" value="1"/>
</dbReference>
<dbReference type="InterPro" id="IPR001851">
    <property type="entry name" value="ABC_transp_permease"/>
</dbReference>
<evidence type="ECO:0000256" key="4">
    <source>
        <dbReference type="ARBA" id="ARBA00022989"/>
    </source>
</evidence>
<accession>A0ABV6D9P0</accession>
<comment type="subcellular location">
    <subcellularLocation>
        <location evidence="1">Cell membrane</location>
        <topology evidence="1">Multi-pass membrane protein</topology>
    </subcellularLocation>
</comment>
<evidence type="ECO:0000256" key="3">
    <source>
        <dbReference type="ARBA" id="ARBA00022692"/>
    </source>
</evidence>
<dbReference type="InterPro" id="IPR043428">
    <property type="entry name" value="LivM-like"/>
</dbReference>
<evidence type="ECO:0000256" key="2">
    <source>
        <dbReference type="ARBA" id="ARBA00022475"/>
    </source>
</evidence>
<dbReference type="PANTHER" id="PTHR30482:SF10">
    <property type="entry name" value="HIGH-AFFINITY BRANCHED-CHAIN AMINO ACID TRANSPORT PROTEIN BRAE"/>
    <property type="match status" value="1"/>
</dbReference>
<dbReference type="CDD" id="cd06581">
    <property type="entry name" value="TM_PBP1_LivM_like"/>
    <property type="match status" value="1"/>
</dbReference>
<protein>
    <submittedName>
        <fullName evidence="7">Branched-chain amino acid ABC transporter permease</fullName>
    </submittedName>
</protein>
<sequence>MSLVASGMGIAALLALAILGLNLATGARFASLLTNLGLWLIIAVGFQVFVGSTGTISFGHPAFVALGAYTGGILTLPPAMQRIALPDLPGWLAGLDPGLWPATIAGGAVAALLALLIGPIVMRLTGIAAGIMTFGLLVIVNEMIRAATPLTRGNATFYGVPRLAGLTEVLVVVVLVVGIALAYKFSRWGLRARSVAQDPVAAEMSGISVVTSRLWAFVLSAFICGIGGALMGFFLTAFSAQSFYVGMVLPMMIMVLLGGMNSVAGALTGAVLLTFWEYVMRLIETGGMGISLPPGLSQLTLGAGLIAILFFRPSGLWGSREFFIAPVGQTRKGDNP</sequence>
<feature type="transmembrane region" description="Helical" evidence="6">
    <location>
        <begin position="99"/>
        <end position="117"/>
    </location>
</feature>
<keyword evidence="8" id="KW-1185">Reference proteome</keyword>
<feature type="transmembrane region" description="Helical" evidence="6">
    <location>
        <begin position="124"/>
        <end position="144"/>
    </location>
</feature>
<name>A0ABV6D9P0_9HYPH</name>
<keyword evidence="4 6" id="KW-1133">Transmembrane helix</keyword>
<feature type="transmembrane region" description="Helical" evidence="6">
    <location>
        <begin position="164"/>
        <end position="183"/>
    </location>
</feature>
<dbReference type="RefSeq" id="WP_261521072.1">
    <property type="nucleotide sequence ID" value="NZ_JAODNW010000015.1"/>
</dbReference>
<keyword evidence="5 6" id="KW-0472">Membrane</keyword>
<feature type="transmembrane region" description="Helical" evidence="6">
    <location>
        <begin position="288"/>
        <end position="311"/>
    </location>
</feature>
<gene>
    <name evidence="7" type="ORF">ACFFJ2_13300</name>
</gene>
<evidence type="ECO:0000313" key="7">
    <source>
        <dbReference type="EMBL" id="MFC0209376.1"/>
    </source>
</evidence>
<proteinExistence type="predicted"/>
<evidence type="ECO:0000256" key="5">
    <source>
        <dbReference type="ARBA" id="ARBA00023136"/>
    </source>
</evidence>
<dbReference type="EMBL" id="JBHLXD010000021">
    <property type="protein sequence ID" value="MFC0209376.1"/>
    <property type="molecule type" value="Genomic_DNA"/>
</dbReference>
<evidence type="ECO:0000313" key="8">
    <source>
        <dbReference type="Proteomes" id="UP001589755"/>
    </source>
</evidence>
<dbReference type="PANTHER" id="PTHR30482">
    <property type="entry name" value="HIGH-AFFINITY BRANCHED-CHAIN AMINO ACID TRANSPORT SYSTEM PERMEASE"/>
    <property type="match status" value="1"/>
</dbReference>
<feature type="transmembrane region" description="Helical" evidence="6">
    <location>
        <begin position="36"/>
        <end position="55"/>
    </location>
</feature>
<comment type="caution">
    <text evidence="7">The sequence shown here is derived from an EMBL/GenBank/DDBJ whole genome shotgun (WGS) entry which is preliminary data.</text>
</comment>
<feature type="transmembrane region" description="Helical" evidence="6">
    <location>
        <begin position="243"/>
        <end position="276"/>
    </location>
</feature>
<organism evidence="7 8">
    <name type="scientific">Chelativorans intermedius</name>
    <dbReference type="NCBI Taxonomy" id="515947"/>
    <lineage>
        <taxon>Bacteria</taxon>
        <taxon>Pseudomonadati</taxon>
        <taxon>Pseudomonadota</taxon>
        <taxon>Alphaproteobacteria</taxon>
        <taxon>Hyphomicrobiales</taxon>
        <taxon>Phyllobacteriaceae</taxon>
        <taxon>Chelativorans</taxon>
    </lineage>
</organism>
<reference evidence="7 8" key="1">
    <citation type="submission" date="2024-09" db="EMBL/GenBank/DDBJ databases">
        <authorList>
            <person name="Sun Q."/>
            <person name="Mori K."/>
        </authorList>
    </citation>
    <scope>NUCLEOTIDE SEQUENCE [LARGE SCALE GENOMIC DNA]</scope>
    <source>
        <strain evidence="7 8">CCM 8543</strain>
    </source>
</reference>
<dbReference type="Proteomes" id="UP001589755">
    <property type="component" value="Unassembled WGS sequence"/>
</dbReference>
<keyword evidence="3 6" id="KW-0812">Transmembrane</keyword>
<feature type="transmembrane region" description="Helical" evidence="6">
    <location>
        <begin position="214"/>
        <end position="237"/>
    </location>
</feature>